<protein>
    <submittedName>
        <fullName evidence="1">Uncharacterized protein</fullName>
    </submittedName>
</protein>
<evidence type="ECO:0000313" key="2">
    <source>
        <dbReference type="Proteomes" id="UP000276029"/>
    </source>
</evidence>
<comment type="caution">
    <text evidence="1">The sequence shown here is derived from an EMBL/GenBank/DDBJ whole genome shotgun (WGS) entry which is preliminary data.</text>
</comment>
<reference evidence="1 2" key="1">
    <citation type="submission" date="2018-10" db="EMBL/GenBank/DDBJ databases">
        <title>Genomic Encyclopedia of Type Strains, Phase IV (KMG-IV): sequencing the most valuable type-strain genomes for metagenomic binning, comparative biology and taxonomic classification.</title>
        <authorList>
            <person name="Goeker M."/>
        </authorList>
    </citation>
    <scope>NUCLEOTIDE SEQUENCE [LARGE SCALE GENOMIC DNA]</scope>
    <source>
        <strain evidence="1 2">DSM 19791</strain>
    </source>
</reference>
<sequence>MAVASTFKPPSHFKAHFEGSPFRPFPPHKPEMTLAHHPTGHTFEAFGRYYRAAPMQSCWQRRSPIGPDSGSMLLFGSIHGPWGLPDAVWELNGHFCQSSANDGLVPQAITGDFSVTCFMCCRLAAVGAKCTSYGMWNSVYVSFRHYAEPGVRHALLQTLVDLGPTPVASSSKPETIASCSRAAWPKSRNQEPIRGVRCQHLRQAVRVNGNHFQHAPALGN</sequence>
<dbReference type="Proteomes" id="UP000276029">
    <property type="component" value="Unassembled WGS sequence"/>
</dbReference>
<proteinExistence type="predicted"/>
<dbReference type="EMBL" id="RBWX01000007">
    <property type="protein sequence ID" value="RKS91217.1"/>
    <property type="molecule type" value="Genomic_DNA"/>
</dbReference>
<keyword evidence="2" id="KW-1185">Reference proteome</keyword>
<evidence type="ECO:0000313" key="1">
    <source>
        <dbReference type="EMBL" id="RKS91217.1"/>
    </source>
</evidence>
<organism evidence="1 2">
    <name type="scientific">Sphingosinicella microcystinivorans</name>
    <dbReference type="NCBI Taxonomy" id="335406"/>
    <lineage>
        <taxon>Bacteria</taxon>
        <taxon>Pseudomonadati</taxon>
        <taxon>Pseudomonadota</taxon>
        <taxon>Alphaproteobacteria</taxon>
        <taxon>Sphingomonadales</taxon>
        <taxon>Sphingosinicellaceae</taxon>
        <taxon>Sphingosinicella</taxon>
    </lineage>
</organism>
<accession>A0ABX9T1M3</accession>
<gene>
    <name evidence="1" type="ORF">DFR51_0773</name>
</gene>
<name>A0ABX9T1M3_SPHMI</name>